<dbReference type="GO" id="GO:0061136">
    <property type="term" value="P:regulation of proteasomal protein catabolic process"/>
    <property type="evidence" value="ECO:0007669"/>
    <property type="project" value="TreeGrafter"/>
</dbReference>
<dbReference type="InterPro" id="IPR018200">
    <property type="entry name" value="USP_CS"/>
</dbReference>
<feature type="compositionally biased region" description="Basic and acidic residues" evidence="7">
    <location>
        <begin position="58"/>
        <end position="74"/>
    </location>
</feature>
<dbReference type="EC" id="3.4.19.12" evidence="2"/>
<dbReference type="InterPro" id="IPR044635">
    <property type="entry name" value="UBP14-like"/>
</dbReference>
<feature type="region of interest" description="Disordered" evidence="7">
    <location>
        <begin position="759"/>
        <end position="800"/>
    </location>
</feature>
<dbReference type="InterPro" id="IPR038765">
    <property type="entry name" value="Papain-like_cys_pep_sf"/>
</dbReference>
<dbReference type="InterPro" id="IPR028889">
    <property type="entry name" value="USP"/>
</dbReference>
<feature type="compositionally biased region" description="Low complexity" evidence="7">
    <location>
        <begin position="772"/>
        <end position="784"/>
    </location>
</feature>
<accession>U4LH01</accession>
<sequence>MATNTMEFDYSPYNQHAYQTGKTSYRLYEDLTIYDPTEPLQDFPDRNLLCHPPPYGDIDSKDKNDPSKEDKNDPLIKFTTQTNNRHKHQLMFRPGKSTVPELKARVTSRPWTVSSICKHCRIHIEVTADSSGPTIRETSPCPSIGTPLHHFRHFPNLSQSVSPKDFGGRWKDMQVFKCTADECPIRLTITTKSPILRREHVTLLTDTVSLRKRTAGIAKFKDGSLSAYNNLKTLKTYLENVLADNQKAIPRENERYVALGCEQGVESLVESPEAREIFARAHFTSSKDEQGKLTWTPPPLSEIRDLESDTRRDIDDMIEEVKILQDRFKGPDDVCKDAVPAENWIKNILGYPLMRKVYDGWSDMSKPFSPIRSAYAVLGLFHTVPDQIVIWAYERQLQCNPDAMPVYYQCLRAIAYGRNNEDLIMEATKRESVGAFTVAEVKAARAYLNISPGEKDEDLICGIFKSTLADSTPEVRSLLKSKLKLIGESLKSRKIQDTAGQVFSDVNDAYTYLNVTADTDDNFIYSIYQVHCGDRPNDKQTALEALRMIAESRNSSYLHNVLTTSGDNFDVTKLPITIDSAYQCLGIDVRSVDDELITGAYTVRKMDQPSRAGEFANAMIVIAEHRNSSFIREFIQSEQPSMNVQGPQLLPRTDTPVGLENIGNTCYLNSLLQFYFTIEPLRNMVLNFDQYQEEFVTPEILERKRVGGRRLTEKEIARAKQFVELLRGLFNDLITTNQAYVTPTMDLAYLALVTSKAEEEGQDSHNIEDSIVDVSNNNDNMDVDLPTPEDGYNAASVQDKDCDDVASEITLVGDGQDVEMSDDFQKKPASAESKENVEPEVMQIDNSDSPPHLNVMKLDSDGSTGAEAGSPLKDSGLPTPRNSPPPIPARPAAVKDRKYSIDPSLFGKQQDVSESIGNVLFQLEAAIRPVSIDENGEQQDLIKECFYGQTKQTLAFPDSSEVRTKVESFAHLLVNVDKTEQDIYSALDSSFDSEQVDLEGKHARRYLSITKLPPILSIQVQRVQFNREAGSAYKSHTALNFPETLYMDRYLDSEDDALLKRRENAWKWKEELRQLQDLRAKLMESQGRLSPLISLDLTKNYAVTQLGASEVDMENSDGSLGDVGVDPLLPTIVKRGLELINNRITAADNKIKDLQSRINQQFTDLRNFGYRIHAVFIHSGTHNFGHYWIYIHDFEKRVWRKYNDEHVTEVTDENIIFKQAPGDKVPTPYFLVYVRENQTDLTKAVKREIVS</sequence>
<keyword evidence="3" id="KW-0645">Protease</keyword>
<dbReference type="OrthoDB" id="2420415at2759"/>
<comment type="catalytic activity">
    <reaction evidence="1">
        <text>Thiol-dependent hydrolysis of ester, thioester, amide, peptide and isopeptide bonds formed by the C-terminal Gly of ubiquitin (a 76-residue protein attached to proteins as an intracellular targeting signal).</text>
        <dbReference type="EC" id="3.4.19.12"/>
    </reaction>
</comment>
<keyword evidence="6" id="KW-0788">Thiol protease</keyword>
<protein>
    <recommendedName>
        <fullName evidence="2">ubiquitinyl hydrolase 1</fullName>
        <ecNumber evidence="2">3.4.19.12</ecNumber>
    </recommendedName>
</protein>
<evidence type="ECO:0000256" key="2">
    <source>
        <dbReference type="ARBA" id="ARBA00012759"/>
    </source>
</evidence>
<keyword evidence="10" id="KW-1185">Reference proteome</keyword>
<evidence type="ECO:0000256" key="7">
    <source>
        <dbReference type="SAM" id="MobiDB-lite"/>
    </source>
</evidence>
<dbReference type="Pfam" id="PF13446">
    <property type="entry name" value="RPT"/>
    <property type="match status" value="4"/>
</dbReference>
<dbReference type="GO" id="GO:0016579">
    <property type="term" value="P:protein deubiquitination"/>
    <property type="evidence" value="ECO:0007669"/>
    <property type="project" value="InterPro"/>
</dbReference>
<feature type="region of interest" description="Disordered" evidence="7">
    <location>
        <begin position="812"/>
        <end position="895"/>
    </location>
</feature>
<dbReference type="PROSITE" id="PS00972">
    <property type="entry name" value="USP_1"/>
    <property type="match status" value="1"/>
</dbReference>
<evidence type="ECO:0000256" key="3">
    <source>
        <dbReference type="ARBA" id="ARBA00022670"/>
    </source>
</evidence>
<feature type="domain" description="USP" evidence="8">
    <location>
        <begin position="657"/>
        <end position="1236"/>
    </location>
</feature>
<dbReference type="EMBL" id="HF936206">
    <property type="protein sequence ID" value="CCX15593.1"/>
    <property type="molecule type" value="Genomic_DNA"/>
</dbReference>
<dbReference type="CDD" id="cd02666">
    <property type="entry name" value="Peptidase_C19J"/>
    <property type="match status" value="1"/>
</dbReference>
<dbReference type="Gene3D" id="3.90.70.10">
    <property type="entry name" value="Cysteine proteinases"/>
    <property type="match status" value="2"/>
</dbReference>
<keyword evidence="5 9" id="KW-0378">Hydrolase</keyword>
<evidence type="ECO:0000259" key="8">
    <source>
        <dbReference type="PROSITE" id="PS50235"/>
    </source>
</evidence>
<feature type="compositionally biased region" description="Basic and acidic residues" evidence="7">
    <location>
        <begin position="759"/>
        <end position="768"/>
    </location>
</feature>
<name>U4LH01_PYROM</name>
<dbReference type="PROSITE" id="PS50235">
    <property type="entry name" value="USP_3"/>
    <property type="match status" value="1"/>
</dbReference>
<organism evidence="9 10">
    <name type="scientific">Pyronema omphalodes (strain CBS 100304)</name>
    <name type="common">Pyronema confluens</name>
    <dbReference type="NCBI Taxonomy" id="1076935"/>
    <lineage>
        <taxon>Eukaryota</taxon>
        <taxon>Fungi</taxon>
        <taxon>Dikarya</taxon>
        <taxon>Ascomycota</taxon>
        <taxon>Pezizomycotina</taxon>
        <taxon>Pezizomycetes</taxon>
        <taxon>Pezizales</taxon>
        <taxon>Pyronemataceae</taxon>
        <taxon>Pyronema</taxon>
    </lineage>
</organism>
<evidence type="ECO:0000313" key="10">
    <source>
        <dbReference type="Proteomes" id="UP000018144"/>
    </source>
</evidence>
<dbReference type="OMA" id="MDIGDAY"/>
<gene>
    <name evidence="9" type="ORF">PCON_01974</name>
</gene>
<evidence type="ECO:0000256" key="4">
    <source>
        <dbReference type="ARBA" id="ARBA00022786"/>
    </source>
</evidence>
<dbReference type="AlphaFoldDB" id="U4LH01"/>
<keyword evidence="4" id="KW-0833">Ubl conjugation pathway</keyword>
<proteinExistence type="predicted"/>
<evidence type="ECO:0000313" key="9">
    <source>
        <dbReference type="EMBL" id="CCX15593.1"/>
    </source>
</evidence>
<dbReference type="InterPro" id="IPR001394">
    <property type="entry name" value="Peptidase_C19_UCH"/>
</dbReference>
<dbReference type="STRING" id="1076935.U4LH01"/>
<reference evidence="9 10" key="1">
    <citation type="journal article" date="2013" name="PLoS Genet.">
        <title>The genome and development-dependent transcriptomes of Pyronema confluens: a window into fungal evolution.</title>
        <authorList>
            <person name="Traeger S."/>
            <person name="Altegoer F."/>
            <person name="Freitag M."/>
            <person name="Gabaldon T."/>
            <person name="Kempken F."/>
            <person name="Kumar A."/>
            <person name="Marcet-Houben M."/>
            <person name="Poggeler S."/>
            <person name="Stajich J.E."/>
            <person name="Nowrousian M."/>
        </authorList>
    </citation>
    <scope>NUCLEOTIDE SEQUENCE [LARGE SCALE GENOMIC DNA]</scope>
    <source>
        <strain evidence="10">CBS 100304</strain>
        <tissue evidence="9">Vegetative mycelium</tissue>
    </source>
</reference>
<evidence type="ECO:0000256" key="1">
    <source>
        <dbReference type="ARBA" id="ARBA00000707"/>
    </source>
</evidence>
<dbReference type="PANTHER" id="PTHR43982:SF6">
    <property type="entry name" value="UBIQUITIN CARBOXYL-TERMINAL HYDROLASE 2-RELATED"/>
    <property type="match status" value="1"/>
</dbReference>
<dbReference type="GO" id="GO:0070628">
    <property type="term" value="F:proteasome binding"/>
    <property type="evidence" value="ECO:0007669"/>
    <property type="project" value="TreeGrafter"/>
</dbReference>
<dbReference type="Proteomes" id="UP000018144">
    <property type="component" value="Unassembled WGS sequence"/>
</dbReference>
<feature type="region of interest" description="Disordered" evidence="7">
    <location>
        <begin position="42"/>
        <end position="74"/>
    </location>
</feature>
<dbReference type="Pfam" id="PF00443">
    <property type="entry name" value="UCH"/>
    <property type="match status" value="2"/>
</dbReference>
<dbReference type="GO" id="GO:0004843">
    <property type="term" value="F:cysteine-type deubiquitinase activity"/>
    <property type="evidence" value="ECO:0007669"/>
    <property type="project" value="UniProtKB-EC"/>
</dbReference>
<dbReference type="PANTHER" id="PTHR43982">
    <property type="entry name" value="UBIQUITIN CARBOXYL-TERMINAL HYDROLASE"/>
    <property type="match status" value="1"/>
</dbReference>
<evidence type="ECO:0000256" key="6">
    <source>
        <dbReference type="ARBA" id="ARBA00022807"/>
    </source>
</evidence>
<dbReference type="SUPFAM" id="SSF54001">
    <property type="entry name" value="Cysteine proteinases"/>
    <property type="match status" value="1"/>
</dbReference>
<evidence type="ECO:0000256" key="5">
    <source>
        <dbReference type="ARBA" id="ARBA00022801"/>
    </source>
</evidence>
<dbReference type="InterPro" id="IPR025305">
    <property type="entry name" value="UCH_repeat_domain"/>
</dbReference>
<dbReference type="GO" id="GO:0043161">
    <property type="term" value="P:proteasome-mediated ubiquitin-dependent protein catabolic process"/>
    <property type="evidence" value="ECO:0007669"/>
    <property type="project" value="InterPro"/>
</dbReference>
<dbReference type="eggNOG" id="KOG1863">
    <property type="taxonomic scope" value="Eukaryota"/>
</dbReference>